<accession>A0ABN1MK59</accession>
<dbReference type="InterPro" id="IPR033985">
    <property type="entry name" value="SusD-like_N"/>
</dbReference>
<keyword evidence="4" id="KW-0472">Membrane</keyword>
<reference evidence="8 9" key="1">
    <citation type="journal article" date="2019" name="Int. J. Syst. Evol. Microbiol.">
        <title>The Global Catalogue of Microorganisms (GCM) 10K type strain sequencing project: providing services to taxonomists for standard genome sequencing and annotation.</title>
        <authorList>
            <consortium name="The Broad Institute Genomics Platform"/>
            <consortium name="The Broad Institute Genome Sequencing Center for Infectious Disease"/>
            <person name="Wu L."/>
            <person name="Ma J."/>
        </authorList>
    </citation>
    <scope>NUCLEOTIDE SEQUENCE [LARGE SCALE GENOMIC DNA]</scope>
    <source>
        <strain evidence="8 9">JCM 16082</strain>
    </source>
</reference>
<dbReference type="Gene3D" id="1.25.40.390">
    <property type="match status" value="1"/>
</dbReference>
<comment type="caution">
    <text evidence="8">The sequence shown here is derived from an EMBL/GenBank/DDBJ whole genome shotgun (WGS) entry which is preliminary data.</text>
</comment>
<dbReference type="SUPFAM" id="SSF48452">
    <property type="entry name" value="TPR-like"/>
    <property type="match status" value="1"/>
</dbReference>
<dbReference type="Pfam" id="PF07980">
    <property type="entry name" value="SusD_RagB"/>
    <property type="match status" value="1"/>
</dbReference>
<organism evidence="8 9">
    <name type="scientific">Gangjinia marincola</name>
    <dbReference type="NCBI Taxonomy" id="578463"/>
    <lineage>
        <taxon>Bacteria</taxon>
        <taxon>Pseudomonadati</taxon>
        <taxon>Bacteroidota</taxon>
        <taxon>Flavobacteriia</taxon>
        <taxon>Flavobacteriales</taxon>
        <taxon>Flavobacteriaceae</taxon>
        <taxon>Gangjinia</taxon>
    </lineage>
</organism>
<keyword evidence="9" id="KW-1185">Reference proteome</keyword>
<dbReference type="Pfam" id="PF14322">
    <property type="entry name" value="SusD-like_3"/>
    <property type="match status" value="1"/>
</dbReference>
<dbReference type="Proteomes" id="UP001500507">
    <property type="component" value="Unassembled WGS sequence"/>
</dbReference>
<dbReference type="EMBL" id="BAAAFG010000016">
    <property type="protein sequence ID" value="GAA0873530.1"/>
    <property type="molecule type" value="Genomic_DNA"/>
</dbReference>
<protein>
    <submittedName>
        <fullName evidence="8">RagB/SusD family nutrient uptake outer membrane protein</fullName>
    </submittedName>
</protein>
<evidence type="ECO:0000259" key="7">
    <source>
        <dbReference type="Pfam" id="PF14322"/>
    </source>
</evidence>
<evidence type="ECO:0000256" key="2">
    <source>
        <dbReference type="ARBA" id="ARBA00006275"/>
    </source>
</evidence>
<proteinExistence type="inferred from homology"/>
<keyword evidence="3" id="KW-0732">Signal</keyword>
<evidence type="ECO:0000259" key="6">
    <source>
        <dbReference type="Pfam" id="PF07980"/>
    </source>
</evidence>
<dbReference type="PROSITE" id="PS51257">
    <property type="entry name" value="PROKAR_LIPOPROTEIN"/>
    <property type="match status" value="1"/>
</dbReference>
<evidence type="ECO:0000256" key="5">
    <source>
        <dbReference type="ARBA" id="ARBA00023237"/>
    </source>
</evidence>
<feature type="domain" description="RagB/SusD" evidence="6">
    <location>
        <begin position="335"/>
        <end position="463"/>
    </location>
</feature>
<comment type="similarity">
    <text evidence="2">Belongs to the SusD family.</text>
</comment>
<comment type="subcellular location">
    <subcellularLocation>
        <location evidence="1">Cell outer membrane</location>
    </subcellularLocation>
</comment>
<dbReference type="InterPro" id="IPR011990">
    <property type="entry name" value="TPR-like_helical_dom_sf"/>
</dbReference>
<evidence type="ECO:0000256" key="3">
    <source>
        <dbReference type="ARBA" id="ARBA00022729"/>
    </source>
</evidence>
<evidence type="ECO:0000256" key="4">
    <source>
        <dbReference type="ARBA" id="ARBA00023136"/>
    </source>
</evidence>
<sequence>MKNTFRILKFLIIGILLFSCDDSLEQLPQDGLNAASAFRTVADLQAGLNTAYNDYDANTVIEFNSIFTDNTKLGIDNGGQQVPLHSLFLDETSGDSFDLWRTRYGMINNATRVIEAVDLITREDGDEDEVNHILGQAYALRAFAHFELFQYYTPDYLNPDGISVPAIDYIVTVEDNARNTVSEVLSLINEDLNTSSQLLDPSEAGNPIFINQDFITALRARISLFTADYSSALARANELIDDYPLANRDQYVDMFLDADNTEVIWKAQRVNGDQLAGGIWNFQNFGPFIEMSNSLYDLFDQDDVRFGVNYSEEFSNPNAGVYIIYKYPGSTFQYLSDMKTFRVSEMYLIRAEALARNQNFDDAESTLKQLRDARFGFDTDRPSFNNLNDALDFIVTERRLELAYEAHRYLDLKRLGLPLERADEDCSELSNACTLSPNDRRFTLPIPGAELNGNDLMIQNDGY</sequence>
<dbReference type="InterPro" id="IPR012944">
    <property type="entry name" value="SusD_RagB_dom"/>
</dbReference>
<name>A0ABN1MK59_9FLAO</name>
<feature type="domain" description="SusD-like N-terminal" evidence="7">
    <location>
        <begin position="92"/>
        <end position="200"/>
    </location>
</feature>
<dbReference type="RefSeq" id="WP_343768720.1">
    <property type="nucleotide sequence ID" value="NZ_BAAAFG010000016.1"/>
</dbReference>
<keyword evidence="5" id="KW-0998">Cell outer membrane</keyword>
<gene>
    <name evidence="8" type="ORF">GCM10009117_26770</name>
</gene>
<evidence type="ECO:0000313" key="9">
    <source>
        <dbReference type="Proteomes" id="UP001500507"/>
    </source>
</evidence>
<evidence type="ECO:0000256" key="1">
    <source>
        <dbReference type="ARBA" id="ARBA00004442"/>
    </source>
</evidence>
<evidence type="ECO:0000313" key="8">
    <source>
        <dbReference type="EMBL" id="GAA0873530.1"/>
    </source>
</evidence>